<dbReference type="EMBL" id="CAMXCT010002371">
    <property type="protein sequence ID" value="CAI3997703.1"/>
    <property type="molecule type" value="Genomic_DNA"/>
</dbReference>
<organism evidence="2">
    <name type="scientific">Cladocopium goreaui</name>
    <dbReference type="NCBI Taxonomy" id="2562237"/>
    <lineage>
        <taxon>Eukaryota</taxon>
        <taxon>Sar</taxon>
        <taxon>Alveolata</taxon>
        <taxon>Dinophyceae</taxon>
        <taxon>Suessiales</taxon>
        <taxon>Symbiodiniaceae</taxon>
        <taxon>Cladocopium</taxon>
    </lineage>
</organism>
<name>A0A9P1CVH0_9DINO</name>
<dbReference type="EMBL" id="CAMXCT030002371">
    <property type="protein sequence ID" value="CAL4785015.1"/>
    <property type="molecule type" value="Genomic_DNA"/>
</dbReference>
<evidence type="ECO:0000313" key="3">
    <source>
        <dbReference type="EMBL" id="CAL4785015.1"/>
    </source>
</evidence>
<dbReference type="OrthoDB" id="406700at2759"/>
<reference evidence="3 4" key="2">
    <citation type="submission" date="2024-05" db="EMBL/GenBank/DDBJ databases">
        <authorList>
            <person name="Chen Y."/>
            <person name="Shah S."/>
            <person name="Dougan E. K."/>
            <person name="Thang M."/>
            <person name="Chan C."/>
        </authorList>
    </citation>
    <scope>NUCLEOTIDE SEQUENCE [LARGE SCALE GENOMIC DNA]</scope>
</reference>
<evidence type="ECO:0000313" key="2">
    <source>
        <dbReference type="EMBL" id="CAI3997703.1"/>
    </source>
</evidence>
<evidence type="ECO:0000256" key="1">
    <source>
        <dbReference type="SAM" id="MobiDB-lite"/>
    </source>
</evidence>
<keyword evidence="4" id="KW-1185">Reference proteome</keyword>
<gene>
    <name evidence="2" type="ORF">C1SCF055_LOCUS24058</name>
</gene>
<accession>A0A9P1CVH0</accession>
<feature type="region of interest" description="Disordered" evidence="1">
    <location>
        <begin position="35"/>
        <end position="75"/>
    </location>
</feature>
<comment type="caution">
    <text evidence="2">The sequence shown here is derived from an EMBL/GenBank/DDBJ whole genome shotgun (WGS) entry which is preliminary data.</text>
</comment>
<dbReference type="AlphaFoldDB" id="A0A9P1CVH0"/>
<protein>
    <submittedName>
        <fullName evidence="2">Uncharacterized protein</fullName>
    </submittedName>
</protein>
<dbReference type="Proteomes" id="UP001152797">
    <property type="component" value="Unassembled WGS sequence"/>
</dbReference>
<sequence length="118" mass="12835">MAPTTAIAKMSQCTMYDDSKLAIVEIDGQQIEVEIDPDEGPKLLKNDGTQGGPNDVQRLPFCPPGDRPRSNNGNWKPWKYFTATEREVAVHIAAKRNKAAMEMKAAGVKLLGSSTAFG</sequence>
<evidence type="ECO:0000313" key="4">
    <source>
        <dbReference type="Proteomes" id="UP001152797"/>
    </source>
</evidence>
<dbReference type="EMBL" id="CAMXCT020002371">
    <property type="protein sequence ID" value="CAL1151078.1"/>
    <property type="molecule type" value="Genomic_DNA"/>
</dbReference>
<proteinExistence type="predicted"/>
<reference evidence="2" key="1">
    <citation type="submission" date="2022-10" db="EMBL/GenBank/DDBJ databases">
        <authorList>
            <person name="Chen Y."/>
            <person name="Dougan E. K."/>
            <person name="Chan C."/>
            <person name="Rhodes N."/>
            <person name="Thang M."/>
        </authorList>
    </citation>
    <scope>NUCLEOTIDE SEQUENCE</scope>
</reference>